<feature type="compositionally biased region" description="Polar residues" evidence="2">
    <location>
        <begin position="134"/>
        <end position="146"/>
    </location>
</feature>
<dbReference type="AlphaFoldDB" id="A0A1D2MNE0"/>
<name>A0A1D2MNE0_ORCCI</name>
<dbReference type="Gene3D" id="3.40.390.10">
    <property type="entry name" value="Collagenase (Catalytic Domain)"/>
    <property type="match status" value="1"/>
</dbReference>
<evidence type="ECO:0000313" key="6">
    <source>
        <dbReference type="Proteomes" id="UP000094527"/>
    </source>
</evidence>
<dbReference type="InterPro" id="IPR001762">
    <property type="entry name" value="Disintegrin_dom"/>
</dbReference>
<dbReference type="STRING" id="48709.A0A1D2MNE0"/>
<dbReference type="InterPro" id="IPR024079">
    <property type="entry name" value="MetalloPept_cat_dom_sf"/>
</dbReference>
<organism evidence="5 6">
    <name type="scientific">Orchesella cincta</name>
    <name type="common">Springtail</name>
    <name type="synonym">Podura cincta</name>
    <dbReference type="NCBI Taxonomy" id="48709"/>
    <lineage>
        <taxon>Eukaryota</taxon>
        <taxon>Metazoa</taxon>
        <taxon>Ecdysozoa</taxon>
        <taxon>Arthropoda</taxon>
        <taxon>Hexapoda</taxon>
        <taxon>Collembola</taxon>
        <taxon>Entomobryomorpha</taxon>
        <taxon>Entomobryoidea</taxon>
        <taxon>Orchesellidae</taxon>
        <taxon>Orchesellinae</taxon>
        <taxon>Orchesella</taxon>
    </lineage>
</organism>
<dbReference type="Proteomes" id="UP000094527">
    <property type="component" value="Unassembled WGS sequence"/>
</dbReference>
<dbReference type="GO" id="GO:0004222">
    <property type="term" value="F:metalloendopeptidase activity"/>
    <property type="evidence" value="ECO:0007669"/>
    <property type="project" value="TreeGrafter"/>
</dbReference>
<sequence>MALIIKHLRKFCLLLILVAILVATSQGDEGKRHRVTDRIASNINVPRRVRRQVSAEDQHLVVAPTFDQQIAPNMILDDVADDIENEQIIHRRADLNPTSNLMVDPHLLKAPAAEGESESDRVFVHDVSDHFAGGSSNNDQDLQTSEFNEDKIRERKDGNAEEWESALNDHGPHDFHRPEDEPQKPIERREPRPDLDSDHPVFENNEAMPESKFTGDKLQPISSLQKAEKLVETSRDSNDETDDDDDSFTLFTIANTDIGTDYNKIPYREQYRWDDALSNCASFNLKIPDEKAEKSVIKLCIFRPYLEFPDETELFKLNPENGTETKAEEKLVYGYVMNHPGSTVRGRIQNNRYFFGEVSFPGLNINDTQVIYFVEDIHSVFKRMHINDKSLRHMLMVMTAKNNKTTIPSSKTSSKNETRKQLYNAAVTKGVSLNTLLDKETNPNNTPFLMLTTNHNSYIILKEPQMWGERDGKLGKIKWGIDPETTTIEIDIDGAVHMKSCTNPGLYFPSERQNYRTSDVQTLQEHEGPVAITAYSKQTQYDCLLPTPAFEVQRKGGYVCKVCVVTDRQFAEAYDLKLGKATPLTQNYMGKIIDQVSWMFRTVDWNSDKHPDNVGLSFDSQPIDWRYPNEIGDDTVSEQVLIQSLQEMNLPDNCCLAIGYTMKRIAKREDGKGQRDKVKNEAGRVCNREEGKPPNNMIVISASATGHQQSLAEGPIQERKLVYLTAHKVASAFGASLDGNGQDVCDQFVDEKKQTRHYLMWPDKLRNTTLREQTLSQCSISQIKTTLATCHSSCFDNDEHPFCGNGLTEDGEECDCGSEYQCTKQTCCYSRYGERPCMKTGIGCKAGASTLFSSGISSLTLLTVFVTYYRISL</sequence>
<protein>
    <submittedName>
        <fullName evidence="5">Disintegrin and metalloproteinase domain-containing protein 17</fullName>
    </submittedName>
</protein>
<dbReference type="InterPro" id="IPR051489">
    <property type="entry name" value="ADAM_Metalloproteinase"/>
</dbReference>
<keyword evidence="3" id="KW-0732">Signal</keyword>
<dbReference type="GO" id="GO:0007219">
    <property type="term" value="P:Notch signaling pathway"/>
    <property type="evidence" value="ECO:0007669"/>
    <property type="project" value="TreeGrafter"/>
</dbReference>
<dbReference type="PANTHER" id="PTHR45702">
    <property type="entry name" value="ADAM10/ADAM17 METALLOPEPTIDASE FAMILY MEMBER"/>
    <property type="match status" value="1"/>
</dbReference>
<dbReference type="OrthoDB" id="2131567at2759"/>
<gene>
    <name evidence="5" type="ORF">Ocin01_12132</name>
</gene>
<evidence type="ECO:0000313" key="5">
    <source>
        <dbReference type="EMBL" id="ODM94547.1"/>
    </source>
</evidence>
<dbReference type="InterPro" id="IPR036436">
    <property type="entry name" value="Disintegrin_dom_sf"/>
</dbReference>
<evidence type="ECO:0000259" key="4">
    <source>
        <dbReference type="PROSITE" id="PS50214"/>
    </source>
</evidence>
<dbReference type="EMBL" id="LJIJ01000789">
    <property type="protein sequence ID" value="ODM94547.1"/>
    <property type="molecule type" value="Genomic_DNA"/>
</dbReference>
<comment type="caution">
    <text evidence="1">Lacks conserved residue(s) required for the propagation of feature annotation.</text>
</comment>
<feature type="compositionally biased region" description="Basic and acidic residues" evidence="2">
    <location>
        <begin position="170"/>
        <end position="201"/>
    </location>
</feature>
<evidence type="ECO:0000256" key="1">
    <source>
        <dbReference type="PROSITE-ProRule" id="PRU00068"/>
    </source>
</evidence>
<dbReference type="PROSITE" id="PS50214">
    <property type="entry name" value="DISINTEGRIN_2"/>
    <property type="match status" value="1"/>
</dbReference>
<feature type="compositionally biased region" description="Basic and acidic residues" evidence="2">
    <location>
        <begin position="226"/>
        <end position="238"/>
    </location>
</feature>
<reference evidence="5 6" key="1">
    <citation type="journal article" date="2016" name="Genome Biol. Evol.">
        <title>Gene Family Evolution Reflects Adaptation to Soil Environmental Stressors in the Genome of the Collembolan Orchesella cincta.</title>
        <authorList>
            <person name="Faddeeva-Vakhrusheva A."/>
            <person name="Derks M.F."/>
            <person name="Anvar S.Y."/>
            <person name="Agamennone V."/>
            <person name="Suring W."/>
            <person name="Smit S."/>
            <person name="van Straalen N.M."/>
            <person name="Roelofs D."/>
        </authorList>
    </citation>
    <scope>NUCLEOTIDE SEQUENCE [LARGE SCALE GENOMIC DNA]</scope>
    <source>
        <tissue evidence="5">Mixed pool</tissue>
    </source>
</reference>
<dbReference type="GO" id="GO:0006509">
    <property type="term" value="P:membrane protein ectodomain proteolysis"/>
    <property type="evidence" value="ECO:0007669"/>
    <property type="project" value="TreeGrafter"/>
</dbReference>
<feature type="signal peptide" evidence="3">
    <location>
        <begin position="1"/>
        <end position="27"/>
    </location>
</feature>
<feature type="domain" description="Disintegrin" evidence="4">
    <location>
        <begin position="800"/>
        <end position="847"/>
    </location>
</feature>
<evidence type="ECO:0000256" key="2">
    <source>
        <dbReference type="SAM" id="MobiDB-lite"/>
    </source>
</evidence>
<accession>A0A1D2MNE0</accession>
<keyword evidence="6" id="KW-1185">Reference proteome</keyword>
<dbReference type="Gene3D" id="4.10.70.10">
    <property type="entry name" value="Disintegrin domain"/>
    <property type="match status" value="1"/>
</dbReference>
<dbReference type="OMA" id="HPFCGNG"/>
<dbReference type="GO" id="GO:0005886">
    <property type="term" value="C:plasma membrane"/>
    <property type="evidence" value="ECO:0007669"/>
    <property type="project" value="TreeGrafter"/>
</dbReference>
<feature type="chain" id="PRO_5008904298" evidence="3">
    <location>
        <begin position="28"/>
        <end position="873"/>
    </location>
</feature>
<dbReference type="GO" id="GO:0007229">
    <property type="term" value="P:integrin-mediated signaling pathway"/>
    <property type="evidence" value="ECO:0007669"/>
    <property type="project" value="UniProtKB-KW"/>
</dbReference>
<dbReference type="SUPFAM" id="SSF55486">
    <property type="entry name" value="Metalloproteases ('zincins'), catalytic domain"/>
    <property type="match status" value="1"/>
</dbReference>
<feature type="region of interest" description="Disordered" evidence="2">
    <location>
        <begin position="128"/>
        <end position="244"/>
    </location>
</feature>
<evidence type="ECO:0000256" key="3">
    <source>
        <dbReference type="SAM" id="SignalP"/>
    </source>
</evidence>
<proteinExistence type="predicted"/>
<comment type="caution">
    <text evidence="5">The sequence shown here is derived from an EMBL/GenBank/DDBJ whole genome shotgun (WGS) entry which is preliminary data.</text>
</comment>
<dbReference type="SMART" id="SM00050">
    <property type="entry name" value="DISIN"/>
    <property type="match status" value="1"/>
</dbReference>
<feature type="compositionally biased region" description="Basic and acidic residues" evidence="2">
    <location>
        <begin position="148"/>
        <end position="159"/>
    </location>
</feature>
<keyword evidence="5" id="KW-0401">Integrin</keyword>
<dbReference type="PANTHER" id="PTHR45702:SF2">
    <property type="entry name" value="KUZBANIAN, ISOFORM A"/>
    <property type="match status" value="1"/>
</dbReference>